<dbReference type="Pfam" id="PF02800">
    <property type="entry name" value="Gp_dh_C"/>
    <property type="match status" value="1"/>
</dbReference>
<proteinExistence type="inferred from homology"/>
<evidence type="ECO:0000313" key="5">
    <source>
        <dbReference type="Proteomes" id="UP001519362"/>
    </source>
</evidence>
<keyword evidence="5" id="KW-1185">Reference proteome</keyword>
<dbReference type="PROSITE" id="PS00071">
    <property type="entry name" value="GAPDH"/>
    <property type="match status" value="1"/>
</dbReference>
<dbReference type="SUPFAM" id="SSF55347">
    <property type="entry name" value="Glyceraldehyde-3-phosphate dehydrogenase-like, C-terminal domain"/>
    <property type="match status" value="1"/>
</dbReference>
<dbReference type="RefSeq" id="WP_165136606.1">
    <property type="nucleotide sequence ID" value="NZ_JAGIOL010000001.1"/>
</dbReference>
<dbReference type="EMBL" id="JAGIOL010000001">
    <property type="protein sequence ID" value="MBP2436357.1"/>
    <property type="molecule type" value="Genomic_DNA"/>
</dbReference>
<dbReference type="InterPro" id="IPR020830">
    <property type="entry name" value="GlycerAld_3-P_DH_AS"/>
</dbReference>
<reference evidence="4 5" key="1">
    <citation type="submission" date="2021-03" db="EMBL/GenBank/DDBJ databases">
        <title>Sequencing the genomes of 1000 actinobacteria strains.</title>
        <authorList>
            <person name="Klenk H.-P."/>
        </authorList>
    </citation>
    <scope>NUCLEOTIDE SEQUENCE [LARGE SCALE GENOMIC DNA]</scope>
    <source>
        <strain evidence="4 5">DSM 24221</strain>
    </source>
</reference>
<evidence type="ECO:0000256" key="1">
    <source>
        <dbReference type="ARBA" id="ARBA00023002"/>
    </source>
</evidence>
<dbReference type="NCBIfam" id="NF006139">
    <property type="entry name" value="PRK08289.1"/>
    <property type="match status" value="1"/>
</dbReference>
<evidence type="ECO:0000313" key="4">
    <source>
        <dbReference type="EMBL" id="MBP2436357.1"/>
    </source>
</evidence>
<name>A0ABS4ZGE8_9MICO</name>
<organism evidence="4 5">
    <name type="scientific">Microbacterium amylolyticum</name>
    <dbReference type="NCBI Taxonomy" id="936337"/>
    <lineage>
        <taxon>Bacteria</taxon>
        <taxon>Bacillati</taxon>
        <taxon>Actinomycetota</taxon>
        <taxon>Actinomycetes</taxon>
        <taxon>Micrococcales</taxon>
        <taxon>Microbacteriaceae</taxon>
        <taxon>Microbacterium</taxon>
    </lineage>
</organism>
<dbReference type="Pfam" id="PF00044">
    <property type="entry name" value="Gp_dh_N"/>
    <property type="match status" value="1"/>
</dbReference>
<dbReference type="Gene3D" id="3.30.360.10">
    <property type="entry name" value="Dihydrodipicolinate Reductase, domain 2"/>
    <property type="match status" value="1"/>
</dbReference>
<dbReference type="PANTHER" id="PTHR43454">
    <property type="entry name" value="GLYCERALDEHYDE-3-PHOSPHATE DEHYDROGENASE"/>
    <property type="match status" value="1"/>
</dbReference>
<accession>A0ABS4ZGE8</accession>
<dbReference type="InterPro" id="IPR020831">
    <property type="entry name" value="GlycerAld/Erythrose_P_DH"/>
</dbReference>
<dbReference type="SMART" id="SM00846">
    <property type="entry name" value="Gp_dh_N"/>
    <property type="match status" value="1"/>
</dbReference>
<evidence type="ECO:0000256" key="2">
    <source>
        <dbReference type="RuleBase" id="RU000397"/>
    </source>
</evidence>
<dbReference type="CDD" id="cd05214">
    <property type="entry name" value="GAPDH_I_N"/>
    <property type="match status" value="1"/>
</dbReference>
<dbReference type="EC" id="1.2.1.12" evidence="4"/>
<dbReference type="GO" id="GO:0004365">
    <property type="term" value="F:glyceraldehyde-3-phosphate dehydrogenase (NAD+) (phosphorylating) activity"/>
    <property type="evidence" value="ECO:0007669"/>
    <property type="project" value="UniProtKB-EC"/>
</dbReference>
<gene>
    <name evidence="4" type="ORF">JOF34_000943</name>
</gene>
<dbReference type="CDD" id="cd18126">
    <property type="entry name" value="GAPDH_I_C"/>
    <property type="match status" value="1"/>
</dbReference>
<dbReference type="PANTHER" id="PTHR43454:SF1">
    <property type="entry name" value="GLYCERALDEHYDE 3-PHOSPHATE DEHYDROGENASE NAD(P) BINDING DOMAIN-CONTAINING PROTEIN"/>
    <property type="match status" value="1"/>
</dbReference>
<comment type="similarity">
    <text evidence="2">Belongs to the glyceraldehyde-3-phosphate dehydrogenase family.</text>
</comment>
<keyword evidence="1 4" id="KW-0560">Oxidoreductase</keyword>
<dbReference type="InterPro" id="IPR036291">
    <property type="entry name" value="NAD(P)-bd_dom_sf"/>
</dbReference>
<dbReference type="PRINTS" id="PR00078">
    <property type="entry name" value="G3PDHDRGNASE"/>
</dbReference>
<comment type="caution">
    <text evidence="4">The sequence shown here is derived from an EMBL/GenBank/DDBJ whole genome shotgun (WGS) entry which is preliminary data.</text>
</comment>
<dbReference type="SUPFAM" id="SSF51735">
    <property type="entry name" value="NAD(P)-binding Rossmann-fold domains"/>
    <property type="match status" value="1"/>
</dbReference>
<dbReference type="Gene3D" id="3.40.50.720">
    <property type="entry name" value="NAD(P)-binding Rossmann-like Domain"/>
    <property type="match status" value="1"/>
</dbReference>
<dbReference type="Proteomes" id="UP001519362">
    <property type="component" value="Unassembled WGS sequence"/>
</dbReference>
<feature type="domain" description="Glyceraldehyde 3-phosphate dehydrogenase NAD(P) binding" evidence="3">
    <location>
        <begin position="130"/>
        <end position="291"/>
    </location>
</feature>
<evidence type="ECO:0000259" key="3">
    <source>
        <dbReference type="SMART" id="SM00846"/>
    </source>
</evidence>
<sequence length="504" mass="53789">MSDAYEENRRQWSAREEIAELMIPQIGRLSRGQGIIPSVHGRRLTGLSPTDLLTAHRFPRTAGDEILEPHKTMAILAGVERVATVPAAVDVASIVSRMEDEGLSLDDETIDAFLRRELAGIMAVTAHGPTDVILYGFGRIGRLVARILISHQGAGDGLRLRAIVVRGGGAGDLAKRASLLSRDSVHGAFAGTIDIDEASDTIRANGALIRVIRSNDPATIDYTQYGIDDAIVIDNTGIWRDEEGLGQHLRSRGVARVLLTAPGSGALKNIVAGVNDESIEAEDRIVSAASCTTNAITPVLSALDEAFGVERGHVETVHSYTNDQNLIDNFHKGDRRGRAAGLNMVITETGAARAVAKALPQLAGRLTGSAIRVPTPDVSLAILHLRLSRGAARDELNAFLRHTSIASPLRDQIDYSESPEAVSSDFVGSTRAGIVDGLATVADGSEDVVLYVWYDNEFGYSSQVVRVLEQMAGLHTPEVPERHGFTAADAVAEELASEAQTALA</sequence>
<protein>
    <submittedName>
        <fullName evidence="4">Glyceraldehyde 3-phosphate dehydrogenase</fullName>
        <ecNumber evidence="4">1.2.1.12</ecNumber>
    </submittedName>
</protein>
<dbReference type="InterPro" id="IPR020829">
    <property type="entry name" value="GlycerAld_3-P_DH_cat"/>
</dbReference>
<dbReference type="InterPro" id="IPR020828">
    <property type="entry name" value="GlycerAld_3-P_DH_NAD(P)-bd"/>
</dbReference>